<feature type="region of interest" description="Disordered" evidence="1">
    <location>
        <begin position="54"/>
        <end position="81"/>
    </location>
</feature>
<organism evidence="2 3">
    <name type="scientific">Mesobacterium hydrothermale</name>
    <dbReference type="NCBI Taxonomy" id="3111907"/>
    <lineage>
        <taxon>Bacteria</taxon>
        <taxon>Pseudomonadati</taxon>
        <taxon>Pseudomonadota</taxon>
        <taxon>Alphaproteobacteria</taxon>
        <taxon>Rhodobacterales</taxon>
        <taxon>Roseobacteraceae</taxon>
        <taxon>Mesobacterium</taxon>
    </lineage>
</organism>
<sequence>MIRKADLLSADLKRIPGLYRRWELPEILKNHRTYRIEKAGTHQDGTTLIAIYADGANPDTASPDDTDPPVALPGTSSSGRG</sequence>
<protein>
    <submittedName>
        <fullName evidence="2">Uncharacterized protein</fullName>
    </submittedName>
</protein>
<evidence type="ECO:0000313" key="2">
    <source>
        <dbReference type="EMBL" id="MEC3860099.1"/>
    </source>
</evidence>
<comment type="caution">
    <text evidence="2">The sequence shown here is derived from an EMBL/GenBank/DDBJ whole genome shotgun (WGS) entry which is preliminary data.</text>
</comment>
<keyword evidence="3" id="KW-1185">Reference proteome</keyword>
<gene>
    <name evidence="2" type="ORF">VK792_02275</name>
</gene>
<dbReference type="EMBL" id="JAYLLH010000002">
    <property type="protein sequence ID" value="MEC3860099.1"/>
    <property type="molecule type" value="Genomic_DNA"/>
</dbReference>
<proteinExistence type="predicted"/>
<evidence type="ECO:0000256" key="1">
    <source>
        <dbReference type="SAM" id="MobiDB-lite"/>
    </source>
</evidence>
<name>A0ABU6HCA1_9RHOB</name>
<accession>A0ABU6HCA1</accession>
<dbReference type="RefSeq" id="WP_326295726.1">
    <property type="nucleotide sequence ID" value="NZ_JAYLLH010000002.1"/>
</dbReference>
<reference evidence="2 3" key="1">
    <citation type="submission" date="2024-01" db="EMBL/GenBank/DDBJ databases">
        <title>Mesobacterium rodlantinim sp. nov., isolated from shallow sea hydrothermal systems off Kueishantao Island.</title>
        <authorList>
            <person name="Su Z."/>
            <person name="Tang K."/>
        </authorList>
    </citation>
    <scope>NUCLEOTIDE SEQUENCE [LARGE SCALE GENOMIC DNA]</scope>
    <source>
        <strain evidence="2 3">TK19101</strain>
    </source>
</reference>
<evidence type="ECO:0000313" key="3">
    <source>
        <dbReference type="Proteomes" id="UP001348149"/>
    </source>
</evidence>
<dbReference type="Proteomes" id="UP001348149">
    <property type="component" value="Unassembled WGS sequence"/>
</dbReference>